<gene>
    <name evidence="1" type="ORF">AB8998_30880</name>
</gene>
<comment type="caution">
    <text evidence="1">The sequence shown here is derived from an EMBL/GenBank/DDBJ whole genome shotgun (WGS) entry which is preliminary data.</text>
</comment>
<name>A0ABV4C939_9MYCO</name>
<accession>A0ABV4C939</accession>
<evidence type="ECO:0000313" key="1">
    <source>
        <dbReference type="EMBL" id="MEY8019058.1"/>
    </source>
</evidence>
<dbReference type="EMBL" id="JBGEDP010000003">
    <property type="protein sequence ID" value="MEY8019058.1"/>
    <property type="molecule type" value="Genomic_DNA"/>
</dbReference>
<proteinExistence type="predicted"/>
<reference evidence="1 2" key="1">
    <citation type="submission" date="2024-08" db="EMBL/GenBank/DDBJ databases">
        <title>Mycobacterium servetensis sp. nov., a novel rapid-growing mycobacterial species recovered from a human patient in Zaragoza, Spain.</title>
        <authorList>
            <person name="Tristancho-Baro A.I."/>
            <person name="Buenestado-Serrano S."/>
            <person name="Garcia De Viedma D."/>
            <person name="Milagro-Beamonte A."/>
            <person name="Burillo N."/>
            <person name="Sanz S."/>
            <person name="Lopez-Calleja A.I."/>
            <person name="Penas-Utrilla D."/>
            <person name="Guardingo M."/>
            <person name="Garcia M.J."/>
            <person name="Vinuelas-Bayon J."/>
        </authorList>
    </citation>
    <scope>NUCLEOTIDE SEQUENCE [LARGE SCALE GENOMIC DNA]</scope>
    <source>
        <strain evidence="2">HUMS_12744610</strain>
    </source>
</reference>
<protein>
    <submittedName>
        <fullName evidence="1">Uncharacterized protein</fullName>
    </submittedName>
</protein>
<keyword evidence="2" id="KW-1185">Reference proteome</keyword>
<dbReference type="Proteomes" id="UP001564760">
    <property type="component" value="Unassembled WGS sequence"/>
</dbReference>
<evidence type="ECO:0000313" key="2">
    <source>
        <dbReference type="Proteomes" id="UP001564760"/>
    </source>
</evidence>
<dbReference type="RefSeq" id="WP_369742089.1">
    <property type="nucleotide sequence ID" value="NZ_JBGEDP010000003.1"/>
</dbReference>
<organism evidence="1 2">
    <name type="scientific">Mycobacterium servetii</name>
    <dbReference type="NCBI Taxonomy" id="3237418"/>
    <lineage>
        <taxon>Bacteria</taxon>
        <taxon>Bacillati</taxon>
        <taxon>Actinomycetota</taxon>
        <taxon>Actinomycetes</taxon>
        <taxon>Mycobacteriales</taxon>
        <taxon>Mycobacteriaceae</taxon>
        <taxon>Mycobacterium</taxon>
    </lineage>
</organism>
<sequence length="147" mass="16660">MYRAAHITTNRTAHDIAIGGTHDIAEVLRQRHIESLSAHDDLDFWFSPSLITTQRLNIFATDLLLLASTRYGASSVPLLYGDIVVAAHNPSGALADLTKDHLERLRAVLGWRREWILNWRYDFAERRARSCAKSRVCAHAEGIHRAF</sequence>